<dbReference type="OrthoDB" id="6358729at2759"/>
<dbReference type="SMART" id="SM01381">
    <property type="entry name" value="7TM_GPCR_Srsx"/>
    <property type="match status" value="1"/>
</dbReference>
<dbReference type="EMBL" id="KQ419061">
    <property type="protein sequence ID" value="KOF84732.1"/>
    <property type="molecule type" value="Genomic_DNA"/>
</dbReference>
<dbReference type="OMA" id="CIHGFID"/>
<feature type="transmembrane region" description="Helical" evidence="12">
    <location>
        <begin position="136"/>
        <end position="157"/>
    </location>
</feature>
<evidence type="ECO:0000256" key="10">
    <source>
        <dbReference type="RuleBase" id="RU000688"/>
    </source>
</evidence>
<dbReference type="PANTHER" id="PTHR24248:SF125">
    <property type="entry name" value="DOPAMINE D2-LIKE RECEPTOR"/>
    <property type="match status" value="1"/>
</dbReference>
<evidence type="ECO:0000256" key="11">
    <source>
        <dbReference type="SAM" id="MobiDB-lite"/>
    </source>
</evidence>
<evidence type="ECO:0000259" key="13">
    <source>
        <dbReference type="PROSITE" id="PS50262"/>
    </source>
</evidence>
<keyword evidence="2" id="KW-1003">Cell membrane</keyword>
<organism evidence="14">
    <name type="scientific">Octopus bimaculoides</name>
    <name type="common">California two-spotted octopus</name>
    <dbReference type="NCBI Taxonomy" id="37653"/>
    <lineage>
        <taxon>Eukaryota</taxon>
        <taxon>Metazoa</taxon>
        <taxon>Spiralia</taxon>
        <taxon>Lophotrochozoa</taxon>
        <taxon>Mollusca</taxon>
        <taxon>Cephalopoda</taxon>
        <taxon>Coleoidea</taxon>
        <taxon>Octopodiformes</taxon>
        <taxon>Octopoda</taxon>
        <taxon>Incirrata</taxon>
        <taxon>Octopodidae</taxon>
        <taxon>Octopus</taxon>
    </lineage>
</organism>
<dbReference type="InterPro" id="IPR000276">
    <property type="entry name" value="GPCR_Rhodpsn"/>
</dbReference>
<dbReference type="GO" id="GO:0007195">
    <property type="term" value="P:adenylate cyclase-inhibiting dopamine receptor signaling pathway"/>
    <property type="evidence" value="ECO:0007669"/>
    <property type="project" value="TreeGrafter"/>
</dbReference>
<evidence type="ECO:0000256" key="2">
    <source>
        <dbReference type="ARBA" id="ARBA00022475"/>
    </source>
</evidence>
<dbReference type="GO" id="GO:0001591">
    <property type="term" value="F:dopamine neurotransmitter receptor activity, coupled via Gi/Go"/>
    <property type="evidence" value="ECO:0007669"/>
    <property type="project" value="TreeGrafter"/>
</dbReference>
<keyword evidence="3 10" id="KW-0812">Transmembrane</keyword>
<dbReference type="GO" id="GO:0051967">
    <property type="term" value="P:negative regulation of synaptic transmission, glutamatergic"/>
    <property type="evidence" value="ECO:0007669"/>
    <property type="project" value="TreeGrafter"/>
</dbReference>
<feature type="compositionally biased region" description="Polar residues" evidence="11">
    <location>
        <begin position="322"/>
        <end position="335"/>
    </location>
</feature>
<dbReference type="GO" id="GO:0043266">
    <property type="term" value="P:regulation of potassium ion transport"/>
    <property type="evidence" value="ECO:0007669"/>
    <property type="project" value="TreeGrafter"/>
</dbReference>
<dbReference type="AlphaFoldDB" id="A0A0L8H6A1"/>
<feature type="transmembrane region" description="Helical" evidence="12">
    <location>
        <begin position="63"/>
        <end position="86"/>
    </location>
</feature>
<keyword evidence="8 10" id="KW-0675">Receptor</keyword>
<dbReference type="Pfam" id="PF00001">
    <property type="entry name" value="7tm_1"/>
    <property type="match status" value="1"/>
</dbReference>
<feature type="transmembrane region" description="Helical" evidence="12">
    <location>
        <begin position="222"/>
        <end position="248"/>
    </location>
</feature>
<gene>
    <name evidence="14" type="ORF">OCBIM_22021501mg</name>
</gene>
<keyword evidence="6 12" id="KW-0472">Membrane</keyword>
<keyword evidence="7" id="KW-1015">Disulfide bond</keyword>
<evidence type="ECO:0000256" key="5">
    <source>
        <dbReference type="ARBA" id="ARBA00023040"/>
    </source>
</evidence>
<dbReference type="PROSITE" id="PS50262">
    <property type="entry name" value="G_PROTEIN_RECEP_F1_2"/>
    <property type="match status" value="1"/>
</dbReference>
<feature type="domain" description="G-protein coupled receptors family 1 profile" evidence="13">
    <location>
        <begin position="78"/>
        <end position="677"/>
    </location>
</feature>
<dbReference type="Gene3D" id="1.20.1070.10">
    <property type="entry name" value="Rhodopsin 7-helix transmembrane proteins"/>
    <property type="match status" value="2"/>
</dbReference>
<evidence type="ECO:0000256" key="4">
    <source>
        <dbReference type="ARBA" id="ARBA00022989"/>
    </source>
</evidence>
<keyword evidence="4 12" id="KW-1133">Transmembrane helix</keyword>
<dbReference type="GO" id="GO:0045202">
    <property type="term" value="C:synapse"/>
    <property type="evidence" value="ECO:0007669"/>
    <property type="project" value="GOC"/>
</dbReference>
<dbReference type="GO" id="GO:0005886">
    <property type="term" value="C:plasma membrane"/>
    <property type="evidence" value="ECO:0007669"/>
    <property type="project" value="UniProtKB-SubCell"/>
</dbReference>
<dbReference type="GO" id="GO:0014059">
    <property type="term" value="P:regulation of dopamine secretion"/>
    <property type="evidence" value="ECO:0007669"/>
    <property type="project" value="TreeGrafter"/>
</dbReference>
<dbReference type="GO" id="GO:0004930">
    <property type="term" value="F:G protein-coupled receptor activity"/>
    <property type="evidence" value="ECO:0007669"/>
    <property type="project" value="UniProtKB-KW"/>
</dbReference>
<comment type="subcellular location">
    <subcellularLocation>
        <location evidence="1">Cell membrane</location>
        <topology evidence="1">Multi-pass membrane protein</topology>
    </subcellularLocation>
</comment>
<accession>A0A0L8H6A1</accession>
<evidence type="ECO:0000256" key="7">
    <source>
        <dbReference type="ARBA" id="ARBA00023157"/>
    </source>
</evidence>
<reference evidence="14" key="1">
    <citation type="submission" date="2015-07" db="EMBL/GenBank/DDBJ databases">
        <title>MeaNS - Measles Nucleotide Surveillance Program.</title>
        <authorList>
            <person name="Tran T."/>
            <person name="Druce J."/>
        </authorList>
    </citation>
    <scope>NUCLEOTIDE SEQUENCE</scope>
    <source>
        <strain evidence="14">UCB-OBI-ISO-001</strain>
        <tissue evidence="14">Gonad</tissue>
    </source>
</reference>
<evidence type="ECO:0000256" key="12">
    <source>
        <dbReference type="SAM" id="Phobius"/>
    </source>
</evidence>
<feature type="transmembrane region" description="Helical" evidence="12">
    <location>
        <begin position="98"/>
        <end position="124"/>
    </location>
</feature>
<dbReference type="STRING" id="37653.A0A0L8H6A1"/>
<dbReference type="PROSITE" id="PS00237">
    <property type="entry name" value="G_PROTEIN_RECEP_F1_1"/>
    <property type="match status" value="1"/>
</dbReference>
<evidence type="ECO:0000256" key="6">
    <source>
        <dbReference type="ARBA" id="ARBA00023136"/>
    </source>
</evidence>
<dbReference type="PANTHER" id="PTHR24248">
    <property type="entry name" value="ADRENERGIC RECEPTOR-RELATED G-PROTEIN COUPLED RECEPTOR"/>
    <property type="match status" value="1"/>
</dbReference>
<dbReference type="GO" id="GO:0051481">
    <property type="term" value="P:negative regulation of cytosolic calcium ion concentration"/>
    <property type="evidence" value="ECO:0007669"/>
    <property type="project" value="TreeGrafter"/>
</dbReference>
<keyword evidence="5 10" id="KW-0297">G-protein coupled receptor</keyword>
<proteinExistence type="inferred from homology"/>
<evidence type="ECO:0000256" key="9">
    <source>
        <dbReference type="ARBA" id="ARBA00023224"/>
    </source>
</evidence>
<dbReference type="FunFam" id="1.20.1070.10:FF:000523">
    <property type="entry name" value="5-hydroxytryptamine receptor 2B"/>
    <property type="match status" value="1"/>
</dbReference>
<dbReference type="InterPro" id="IPR017452">
    <property type="entry name" value="GPCR_Rhodpsn_7TM"/>
</dbReference>
<sequence>MIPSVVNTSSNSLMWNSSKDMNTMSLVSSSSSSLLTMIMANMSSLDGEMSVSTENPPPVSMRWGMLSLVFVIICAASGNLLVCMAVCWERRLQNMTNYFLMSLAIADFLVSILVMPLGMIVEIYGFFPMNPHVCLFWITTDVLMCTASIWHMSTMSMDRFFTLKYPMRYGRNKTKHMVCVKILFVWFVSIAISCPMSINGLLDTRTVYNNGSCLPTLPTFVIYGSVFAFYIPLLIMIVTYALTIQILWDNQNLMKSIEKFDRRPAVKSNGSVKKDVSIISRSQGDGTAENRNRAVLSETDGPDTHIIGISEIGQAGGEGAPSVQNQQQDTKTSRANWTQCDSVRNSFDSAQTTITTCTLGSEQGTNATQANAAESIPALIDNKKMRRKSLQLPLQKRRCSKVHFERVPSADQVKEEPKPQPLYSSKSYSQIMDINHWKTSSLFKHPLHHSYHGLNNNIINMDFNQSYFHIQDETGINFLGNESQNETEDQMEVGAEASYCRPVMLAKQNAVTSMDEPISVKSESVRIVKTTVNVATETSKVGCTTPEECPEIPEGQQLVAYNAPVGTMNKNCKQDYHTMKRTFRNFIKEHIMRANKKPKIQKAFRHLLSNKTASNEKKALKVLGIIFAVFVVLWTPFFIVNILSATCKDCMSKITPEMMSIFLWMGYIASLANPLIYTMFNTAFRRAFVKILTCKYPCSQRQNTESSCLSFTASWHFDRKNTIMMFLKEELS</sequence>
<dbReference type="PRINTS" id="PR00237">
    <property type="entry name" value="GPCRRHODOPSN"/>
</dbReference>
<dbReference type="GO" id="GO:0060158">
    <property type="term" value="P:phospholipase C-activating dopamine receptor signaling pathway"/>
    <property type="evidence" value="ECO:0007669"/>
    <property type="project" value="TreeGrafter"/>
</dbReference>
<feature type="transmembrane region" description="Helical" evidence="12">
    <location>
        <begin position="178"/>
        <end position="202"/>
    </location>
</feature>
<evidence type="ECO:0000313" key="14">
    <source>
        <dbReference type="EMBL" id="KOF84732.1"/>
    </source>
</evidence>
<feature type="transmembrane region" description="Helical" evidence="12">
    <location>
        <begin position="659"/>
        <end position="680"/>
    </location>
</feature>
<feature type="transmembrane region" description="Helical" evidence="12">
    <location>
        <begin position="619"/>
        <end position="639"/>
    </location>
</feature>
<evidence type="ECO:0000256" key="3">
    <source>
        <dbReference type="ARBA" id="ARBA00022692"/>
    </source>
</evidence>
<evidence type="ECO:0000256" key="8">
    <source>
        <dbReference type="ARBA" id="ARBA00023170"/>
    </source>
</evidence>
<dbReference type="SUPFAM" id="SSF81321">
    <property type="entry name" value="Family A G protein-coupled receptor-like"/>
    <property type="match status" value="1"/>
</dbReference>
<keyword evidence="9 10" id="KW-0807">Transducer</keyword>
<evidence type="ECO:0000256" key="1">
    <source>
        <dbReference type="ARBA" id="ARBA00004651"/>
    </source>
</evidence>
<comment type="similarity">
    <text evidence="10">Belongs to the G-protein coupled receptor 1 family.</text>
</comment>
<dbReference type="KEGG" id="obi:106872573"/>
<protein>
    <recommendedName>
        <fullName evidence="13">G-protein coupled receptors family 1 profile domain-containing protein</fullName>
    </recommendedName>
</protein>
<feature type="transmembrane region" description="Helical" evidence="12">
    <location>
        <begin position="21"/>
        <end position="43"/>
    </location>
</feature>
<feature type="region of interest" description="Disordered" evidence="11">
    <location>
        <begin position="316"/>
        <end position="335"/>
    </location>
</feature>
<name>A0A0L8H6A1_OCTBM</name>